<evidence type="ECO:0000256" key="7">
    <source>
        <dbReference type="ARBA" id="ARBA00023136"/>
    </source>
</evidence>
<evidence type="ECO:0000256" key="9">
    <source>
        <dbReference type="ARBA" id="ARBA00023224"/>
    </source>
</evidence>
<evidence type="ECO:0000256" key="4">
    <source>
        <dbReference type="ARBA" id="ARBA00022692"/>
    </source>
</evidence>
<dbReference type="GO" id="GO:0005886">
    <property type="term" value="C:plasma membrane"/>
    <property type="evidence" value="ECO:0007669"/>
    <property type="project" value="UniProtKB-SubCell"/>
</dbReference>
<dbReference type="PANTHER" id="PTHR21137">
    <property type="entry name" value="ODORANT RECEPTOR"/>
    <property type="match status" value="1"/>
</dbReference>
<keyword evidence="8 10" id="KW-0675">Receptor</keyword>
<keyword evidence="7 10" id="KW-0472">Membrane</keyword>
<name>A0A5B9GC25_9NEOP</name>
<dbReference type="GO" id="GO:0007165">
    <property type="term" value="P:signal transduction"/>
    <property type="evidence" value="ECO:0007669"/>
    <property type="project" value="UniProtKB-KW"/>
</dbReference>
<evidence type="ECO:0000256" key="8">
    <source>
        <dbReference type="ARBA" id="ARBA00023170"/>
    </source>
</evidence>
<keyword evidence="9 10" id="KW-0807">Transducer</keyword>
<accession>A0A5B9GC25</accession>
<feature type="transmembrane region" description="Helical" evidence="10">
    <location>
        <begin position="358"/>
        <end position="378"/>
    </location>
</feature>
<proteinExistence type="evidence at transcript level"/>
<keyword evidence="2" id="KW-1003">Cell membrane</keyword>
<dbReference type="PANTHER" id="PTHR21137:SF35">
    <property type="entry name" value="ODORANT RECEPTOR 19A-RELATED"/>
    <property type="match status" value="1"/>
</dbReference>
<comment type="caution">
    <text evidence="10">Lacks conserved residue(s) required for the propagation of feature annotation.</text>
</comment>
<keyword evidence="3 10" id="KW-0716">Sensory transduction</keyword>
<feature type="transmembrane region" description="Helical" evidence="10">
    <location>
        <begin position="193"/>
        <end position="215"/>
    </location>
</feature>
<dbReference type="GO" id="GO:0005549">
    <property type="term" value="F:odorant binding"/>
    <property type="evidence" value="ECO:0007669"/>
    <property type="project" value="InterPro"/>
</dbReference>
<protein>
    <recommendedName>
        <fullName evidence="10">Odorant receptor</fullName>
    </recommendedName>
</protein>
<reference evidence="11" key="1">
    <citation type="submission" date="2019-01" db="EMBL/GenBank/DDBJ databases">
        <title>Antennal transcriptome and differential expression of olfactory genes in the Conogethes pinicolalis (Lepidoptera: Crambidae).</title>
        <authorList>
            <person name="Jing D."/>
            <person name="Zhang T."/>
            <person name="Wang Z."/>
            <person name="He K."/>
            <person name="Bai S."/>
        </authorList>
    </citation>
    <scope>NUCLEOTIDE SEQUENCE</scope>
</reference>
<evidence type="ECO:0000256" key="3">
    <source>
        <dbReference type="ARBA" id="ARBA00022606"/>
    </source>
</evidence>
<comment type="similarity">
    <text evidence="10">Belongs to the insect chemoreceptor superfamily. Heteromeric odorant receptor channel (TC 1.A.69) family.</text>
</comment>
<keyword evidence="4 10" id="KW-0812">Transmembrane</keyword>
<keyword evidence="6 10" id="KW-1133">Transmembrane helix</keyword>
<evidence type="ECO:0000256" key="6">
    <source>
        <dbReference type="ARBA" id="ARBA00022989"/>
    </source>
</evidence>
<evidence type="ECO:0000256" key="1">
    <source>
        <dbReference type="ARBA" id="ARBA00004651"/>
    </source>
</evidence>
<feature type="transmembrane region" description="Helical" evidence="10">
    <location>
        <begin position="139"/>
        <end position="159"/>
    </location>
</feature>
<organism evidence="11">
    <name type="scientific">Conogethes pinicolalis</name>
    <dbReference type="NCBI Taxonomy" id="1178461"/>
    <lineage>
        <taxon>Eukaryota</taxon>
        <taxon>Metazoa</taxon>
        <taxon>Ecdysozoa</taxon>
        <taxon>Arthropoda</taxon>
        <taxon>Hexapoda</taxon>
        <taxon>Insecta</taxon>
        <taxon>Pterygota</taxon>
        <taxon>Neoptera</taxon>
        <taxon>Endopterygota</taxon>
        <taxon>Lepidoptera</taxon>
        <taxon>Glossata</taxon>
        <taxon>Ditrysia</taxon>
        <taxon>Pyraloidea</taxon>
        <taxon>Crambidae</taxon>
        <taxon>Spilomelinae</taxon>
        <taxon>Conogethes</taxon>
    </lineage>
</organism>
<evidence type="ECO:0000313" key="11">
    <source>
        <dbReference type="EMBL" id="QEE82771.1"/>
    </source>
</evidence>
<dbReference type="AlphaFoldDB" id="A0A5B9GC25"/>
<sequence length="402" mass="47092">MAKYLKIKTRAGFTFKEVFFITEFAMLINRSHPFIKKNLFWLFQYLIIFTLSISACLLLINSMLFYDIPSSRYTEASKNGTMAIVALTVTIKNAFLLYYQADIKNFINILNKDYKLAMNFEPVEKEIVMKYAKRGKRVTLFWLVAAAVTSTVFPVNALLKMAKTYWHGAFEYIPMFDMRYPECINAVKDTPTFFYLLFAYCFLFGFYATTVYIGFDPLVPIFLLHICGQLDILSHRMLTLFDDAEVQDVNEKLKFTNMKLQELYSLVNNIKSMFTVLFEFNMKTSTFLLPLSLFQVTESLKEKQINAEFFSIFSATIMHFYMPCYYSDVLLERSDNLRRAIYFSGWEKQTNIRARKTILLMMTRTIVPLVLSTVFYLICLDTFAEMCRQSYAIFNIMNAAWA</sequence>
<evidence type="ECO:0000256" key="5">
    <source>
        <dbReference type="ARBA" id="ARBA00022725"/>
    </source>
</evidence>
<dbReference type="EMBL" id="MK458412">
    <property type="protein sequence ID" value="QEE82771.1"/>
    <property type="molecule type" value="mRNA"/>
</dbReference>
<dbReference type="Pfam" id="PF02949">
    <property type="entry name" value="7tm_6"/>
    <property type="match status" value="1"/>
</dbReference>
<dbReference type="InterPro" id="IPR004117">
    <property type="entry name" value="7tm6_olfct_rcpt"/>
</dbReference>
<feature type="transmembrane region" description="Helical" evidence="10">
    <location>
        <begin position="39"/>
        <end position="60"/>
    </location>
</feature>
<evidence type="ECO:0000256" key="10">
    <source>
        <dbReference type="RuleBase" id="RU351113"/>
    </source>
</evidence>
<comment type="subcellular location">
    <subcellularLocation>
        <location evidence="1 10">Cell membrane</location>
        <topology evidence="1 10">Multi-pass membrane protein</topology>
    </subcellularLocation>
</comment>
<evidence type="ECO:0000256" key="2">
    <source>
        <dbReference type="ARBA" id="ARBA00022475"/>
    </source>
</evidence>
<keyword evidence="5 10" id="KW-0552">Olfaction</keyword>
<gene>
    <name evidence="11" type="primary">OR53</name>
</gene>
<dbReference type="GO" id="GO:0004984">
    <property type="term" value="F:olfactory receptor activity"/>
    <property type="evidence" value="ECO:0007669"/>
    <property type="project" value="InterPro"/>
</dbReference>
<feature type="transmembrane region" description="Helical" evidence="10">
    <location>
        <begin position="80"/>
        <end position="99"/>
    </location>
</feature>